<feature type="transmembrane region" description="Helical" evidence="9">
    <location>
        <begin position="315"/>
        <end position="333"/>
    </location>
</feature>
<keyword evidence="7 9" id="KW-0472">Membrane</keyword>
<dbReference type="Proteomes" id="UP000245942">
    <property type="component" value="Unassembled WGS sequence"/>
</dbReference>
<evidence type="ECO:0000256" key="4">
    <source>
        <dbReference type="ARBA" id="ARBA00022596"/>
    </source>
</evidence>
<keyword evidence="5 9" id="KW-0812">Transmembrane</keyword>
<evidence type="ECO:0008006" key="12">
    <source>
        <dbReference type="Google" id="ProtNLM"/>
    </source>
</evidence>
<dbReference type="PANTHER" id="PTHR31611:SF0">
    <property type="entry name" value="HIGH-AFFINITY NICKEL TRANSPORT PROTEIN NIC1"/>
    <property type="match status" value="1"/>
</dbReference>
<sequence>MMEADARAVELTGRARSPPVSSRIVQRLPAKVQHLFTLRPTLFLRSLTLFALEASVNLLLWVVTLIVAAPSSSSNFASLALIAWTTGLRHGLDADHICAIDNATRRIVGIRRAGRDQRRRNWKGKLFFWRRGSNDAANERIEDTTAQPVQQETIQRPLLVGLWFSLGHSTVVIVVTVAISISLAVATQLDGFGGVGSVIGPAVSGSFLFLVALGNSIMLARAWRARKRAQREEKARLQALPSSDVERASADDDQAKHEQGRFMGMLTRLTMPLINAVSRPHHMYVVGALFGLGFDTASTIALLSVSASAGLTQGGNAKVVLLAFLFTAGMTWVDSCDSILMVWAYAPPDEDQAGGGGSGSKRWWALFEEKKASCSACEHEQQLGDMNQDELKGLVPSKSGLPVPPPSQIEAAQDVAPSLSKEYDCTDAQEQLREDSTAVPAIPLRTLSDSAQALSHLLTLLSIILAFAISIIVLMGLIASECPACARSLELHQEPLTEEVSPGSGQERIVNDGGLAGRWWAFWDGANEQSGFIGAGIVACFVVVVAGWRLSAIVRQKKKRRSSSRTEETVEEQQSLPHE</sequence>
<evidence type="ECO:0000256" key="9">
    <source>
        <dbReference type="SAM" id="Phobius"/>
    </source>
</evidence>
<feature type="region of interest" description="Disordered" evidence="8">
    <location>
        <begin position="560"/>
        <end position="579"/>
    </location>
</feature>
<evidence type="ECO:0000256" key="2">
    <source>
        <dbReference type="ARBA" id="ARBA00010892"/>
    </source>
</evidence>
<evidence type="ECO:0000313" key="10">
    <source>
        <dbReference type="EMBL" id="PWN21908.1"/>
    </source>
</evidence>
<feature type="transmembrane region" description="Helical" evidence="9">
    <location>
        <begin position="198"/>
        <end position="220"/>
    </location>
</feature>
<feature type="transmembrane region" description="Helical" evidence="9">
    <location>
        <begin position="160"/>
        <end position="186"/>
    </location>
</feature>
<evidence type="ECO:0000256" key="1">
    <source>
        <dbReference type="ARBA" id="ARBA00004127"/>
    </source>
</evidence>
<accession>A0A316UAM8</accession>
<dbReference type="GO" id="GO:0012505">
    <property type="term" value="C:endomembrane system"/>
    <property type="evidence" value="ECO:0007669"/>
    <property type="project" value="UniProtKB-SubCell"/>
</dbReference>
<comment type="similarity">
    <text evidence="2">Belongs to the NiCoT transporter (TC 2.A.52) family.</text>
</comment>
<dbReference type="GO" id="GO:0005886">
    <property type="term" value="C:plasma membrane"/>
    <property type="evidence" value="ECO:0007669"/>
    <property type="project" value="InterPro"/>
</dbReference>
<evidence type="ECO:0000256" key="6">
    <source>
        <dbReference type="ARBA" id="ARBA00022989"/>
    </source>
</evidence>
<dbReference type="Pfam" id="PF03824">
    <property type="entry name" value="NicO"/>
    <property type="match status" value="2"/>
</dbReference>
<dbReference type="OrthoDB" id="5197598at2759"/>
<dbReference type="InterPro" id="IPR004688">
    <property type="entry name" value="Ni/Co_transpt"/>
</dbReference>
<evidence type="ECO:0000256" key="7">
    <source>
        <dbReference type="ARBA" id="ARBA00023136"/>
    </source>
</evidence>
<organism evidence="10 11">
    <name type="scientific">Pseudomicrostroma glucosiphilum</name>
    <dbReference type="NCBI Taxonomy" id="1684307"/>
    <lineage>
        <taxon>Eukaryota</taxon>
        <taxon>Fungi</taxon>
        <taxon>Dikarya</taxon>
        <taxon>Basidiomycota</taxon>
        <taxon>Ustilaginomycotina</taxon>
        <taxon>Exobasidiomycetes</taxon>
        <taxon>Microstromatales</taxon>
        <taxon>Microstromatales incertae sedis</taxon>
        <taxon>Pseudomicrostroma</taxon>
    </lineage>
</organism>
<keyword evidence="6 9" id="KW-1133">Transmembrane helix</keyword>
<name>A0A316UAM8_9BASI</name>
<reference evidence="10 11" key="1">
    <citation type="journal article" date="2018" name="Mol. Biol. Evol.">
        <title>Broad Genomic Sampling Reveals a Smut Pathogenic Ancestry of the Fungal Clade Ustilaginomycotina.</title>
        <authorList>
            <person name="Kijpornyongpan T."/>
            <person name="Mondo S.J."/>
            <person name="Barry K."/>
            <person name="Sandor L."/>
            <person name="Lee J."/>
            <person name="Lipzen A."/>
            <person name="Pangilinan J."/>
            <person name="LaButti K."/>
            <person name="Hainaut M."/>
            <person name="Henrissat B."/>
            <person name="Grigoriev I.V."/>
            <person name="Spatafora J.W."/>
            <person name="Aime M.C."/>
        </authorList>
    </citation>
    <scope>NUCLEOTIDE SEQUENCE [LARGE SCALE GENOMIC DNA]</scope>
    <source>
        <strain evidence="10 11">MCA 4718</strain>
    </source>
</reference>
<comment type="subcellular location">
    <subcellularLocation>
        <location evidence="1">Endomembrane system</location>
        <topology evidence="1">Multi-pass membrane protein</topology>
    </subcellularLocation>
</comment>
<feature type="transmembrane region" description="Helical" evidence="9">
    <location>
        <begin position="283"/>
        <end position="303"/>
    </location>
</feature>
<keyword evidence="11" id="KW-1185">Reference proteome</keyword>
<evidence type="ECO:0000256" key="5">
    <source>
        <dbReference type="ARBA" id="ARBA00022692"/>
    </source>
</evidence>
<dbReference type="EMBL" id="KZ819324">
    <property type="protein sequence ID" value="PWN21908.1"/>
    <property type="molecule type" value="Genomic_DNA"/>
</dbReference>
<dbReference type="GeneID" id="37013854"/>
<keyword evidence="3" id="KW-0813">Transport</keyword>
<dbReference type="STRING" id="1684307.A0A316UAM8"/>
<feature type="transmembrane region" description="Helical" evidence="9">
    <location>
        <begin position="532"/>
        <end position="551"/>
    </location>
</feature>
<protein>
    <recommendedName>
        <fullName evidence="12">Nickel/cobalt efflux system</fullName>
    </recommendedName>
</protein>
<evidence type="ECO:0000313" key="11">
    <source>
        <dbReference type="Proteomes" id="UP000245942"/>
    </source>
</evidence>
<proteinExistence type="inferred from homology"/>
<dbReference type="AlphaFoldDB" id="A0A316UAM8"/>
<dbReference type="GO" id="GO:0015099">
    <property type="term" value="F:nickel cation transmembrane transporter activity"/>
    <property type="evidence" value="ECO:0007669"/>
    <property type="project" value="InterPro"/>
</dbReference>
<dbReference type="InterPro" id="IPR011541">
    <property type="entry name" value="Ni/Co_transpt_high_affinity"/>
</dbReference>
<dbReference type="PANTHER" id="PTHR31611">
    <property type="entry name" value="HIGH-AFFINITY NICKEL TRANSPORT PROTEIN NIC1"/>
    <property type="match status" value="1"/>
</dbReference>
<gene>
    <name evidence="10" type="ORF">BCV69DRAFT_281815</name>
</gene>
<keyword evidence="4" id="KW-0533">Nickel</keyword>
<evidence type="ECO:0000256" key="8">
    <source>
        <dbReference type="SAM" id="MobiDB-lite"/>
    </source>
</evidence>
<dbReference type="RefSeq" id="XP_025349068.1">
    <property type="nucleotide sequence ID" value="XM_025492120.1"/>
</dbReference>
<feature type="transmembrane region" description="Helical" evidence="9">
    <location>
        <begin position="457"/>
        <end position="479"/>
    </location>
</feature>
<evidence type="ECO:0000256" key="3">
    <source>
        <dbReference type="ARBA" id="ARBA00022448"/>
    </source>
</evidence>